<proteinExistence type="predicted"/>
<sequence length="309" mass="35098">MARCDVGMTVAEAVVMEIRAGMQGQVVVGALPSLLFTHGHLYFVARLPQRRNVIPFAIHNTYQYSGNPGKRHRFREEHLWVDSPSYHRDGLFFAMETAPPAHLIRPHASLAVEKGGTPHAHLALLQWHVDTVRVGLAIASILGRTLIMPKLPCTCDRWFNLLPNCSTGEVQLPFNCPMDHVFLLQNFERANIEFREHSFLSNPRTPEDVRSNSTLIEVKNAWSGHSVKDGVVTLKERLSDVELREALQPYHASKVLIIRKGIEKLFRGFEQNALTDQFNNKMRDLTHSWCCRRNGTVDHPMAKLPYLSP</sequence>
<dbReference type="Proteomes" id="UP001190700">
    <property type="component" value="Unassembled WGS sequence"/>
</dbReference>
<dbReference type="InterPro" id="IPR053250">
    <property type="entry name" value="Glycosyltransferase_77"/>
</dbReference>
<reference evidence="1 2" key="1">
    <citation type="journal article" date="2015" name="Genome Biol. Evol.">
        <title>Comparative Genomics of a Bacterivorous Green Alga Reveals Evolutionary Causalities and Consequences of Phago-Mixotrophic Mode of Nutrition.</title>
        <authorList>
            <person name="Burns J.A."/>
            <person name="Paasch A."/>
            <person name="Narechania A."/>
            <person name="Kim E."/>
        </authorList>
    </citation>
    <scope>NUCLEOTIDE SEQUENCE [LARGE SCALE GENOMIC DNA]</scope>
    <source>
        <strain evidence="1 2">PLY_AMNH</strain>
    </source>
</reference>
<name>A0AAE0BC59_9CHLO</name>
<comment type="caution">
    <text evidence="1">The sequence shown here is derived from an EMBL/GenBank/DDBJ whole genome shotgun (WGS) entry which is preliminary data.</text>
</comment>
<evidence type="ECO:0000313" key="2">
    <source>
        <dbReference type="Proteomes" id="UP001190700"/>
    </source>
</evidence>
<dbReference type="GO" id="GO:0052325">
    <property type="term" value="P:cell wall pectin biosynthetic process"/>
    <property type="evidence" value="ECO:0007669"/>
    <property type="project" value="TreeGrafter"/>
</dbReference>
<dbReference type="EMBL" id="LGRX02035645">
    <property type="protein sequence ID" value="KAK3233717.1"/>
    <property type="molecule type" value="Genomic_DNA"/>
</dbReference>
<dbReference type="AlphaFoldDB" id="A0AAE0BC59"/>
<accession>A0AAE0BC59</accession>
<dbReference type="PANTHER" id="PTHR46936:SF1">
    <property type="entry name" value="ARABINOSYLTRANSFERASE XEG113"/>
    <property type="match status" value="1"/>
</dbReference>
<evidence type="ECO:0000313" key="1">
    <source>
        <dbReference type="EMBL" id="KAK3233717.1"/>
    </source>
</evidence>
<dbReference type="PANTHER" id="PTHR46936">
    <property type="entry name" value="ARABINOSYLTRANSFERASE XEG113"/>
    <property type="match status" value="1"/>
</dbReference>
<gene>
    <name evidence="1" type="ORF">CYMTET_56000</name>
</gene>
<dbReference type="GO" id="GO:0005794">
    <property type="term" value="C:Golgi apparatus"/>
    <property type="evidence" value="ECO:0007669"/>
    <property type="project" value="TreeGrafter"/>
</dbReference>
<keyword evidence="2" id="KW-1185">Reference proteome</keyword>
<organism evidence="1 2">
    <name type="scientific">Cymbomonas tetramitiformis</name>
    <dbReference type="NCBI Taxonomy" id="36881"/>
    <lineage>
        <taxon>Eukaryota</taxon>
        <taxon>Viridiplantae</taxon>
        <taxon>Chlorophyta</taxon>
        <taxon>Pyramimonadophyceae</taxon>
        <taxon>Pyramimonadales</taxon>
        <taxon>Pyramimonadaceae</taxon>
        <taxon>Cymbomonas</taxon>
    </lineage>
</organism>
<dbReference type="GO" id="GO:0052636">
    <property type="term" value="F:arabinosyltransferase activity"/>
    <property type="evidence" value="ECO:0007669"/>
    <property type="project" value="TreeGrafter"/>
</dbReference>
<protein>
    <submittedName>
        <fullName evidence="1">Uncharacterized protein</fullName>
    </submittedName>
</protein>